<dbReference type="GO" id="GO:0005886">
    <property type="term" value="C:plasma membrane"/>
    <property type="evidence" value="ECO:0007669"/>
    <property type="project" value="UniProtKB-SubCell"/>
</dbReference>
<evidence type="ECO:0000259" key="9">
    <source>
        <dbReference type="PROSITE" id="PS50850"/>
    </source>
</evidence>
<dbReference type="NCBIfam" id="TIGR00710">
    <property type="entry name" value="efflux_Bcr_CflA"/>
    <property type="match status" value="1"/>
</dbReference>
<gene>
    <name evidence="10" type="ORF">SAMN02745724_02981</name>
</gene>
<dbReference type="RefSeq" id="WP_091985651.1">
    <property type="nucleotide sequence ID" value="NZ_FOLO01000024.1"/>
</dbReference>
<dbReference type="InterPro" id="IPR036259">
    <property type="entry name" value="MFS_trans_sf"/>
</dbReference>
<dbReference type="InterPro" id="IPR020846">
    <property type="entry name" value="MFS_dom"/>
</dbReference>
<feature type="transmembrane region" description="Helical" evidence="8">
    <location>
        <begin position="164"/>
        <end position="184"/>
    </location>
</feature>
<dbReference type="Gene3D" id="1.20.1720.10">
    <property type="entry name" value="Multidrug resistance protein D"/>
    <property type="match status" value="1"/>
</dbReference>
<dbReference type="InterPro" id="IPR004812">
    <property type="entry name" value="Efflux_drug-R_Bcr/CmlA"/>
</dbReference>
<evidence type="ECO:0000256" key="1">
    <source>
        <dbReference type="ARBA" id="ARBA00004651"/>
    </source>
</evidence>
<feature type="transmembrane region" description="Helical" evidence="8">
    <location>
        <begin position="99"/>
        <end position="122"/>
    </location>
</feature>
<feature type="transmembrane region" description="Helical" evidence="8">
    <location>
        <begin position="46"/>
        <end position="64"/>
    </location>
</feature>
<keyword evidence="3 8" id="KW-0813">Transport</keyword>
<dbReference type="AlphaFoldDB" id="A0A1I1NA11"/>
<organism evidence="10 11">
    <name type="scientific">Pseudoalteromonas denitrificans DSM 6059</name>
    <dbReference type="NCBI Taxonomy" id="1123010"/>
    <lineage>
        <taxon>Bacteria</taxon>
        <taxon>Pseudomonadati</taxon>
        <taxon>Pseudomonadota</taxon>
        <taxon>Gammaproteobacteria</taxon>
        <taxon>Alteromonadales</taxon>
        <taxon>Pseudoalteromonadaceae</taxon>
        <taxon>Pseudoalteromonas</taxon>
    </lineage>
</organism>
<proteinExistence type="inferred from homology"/>
<evidence type="ECO:0000256" key="2">
    <source>
        <dbReference type="ARBA" id="ARBA00006236"/>
    </source>
</evidence>
<reference evidence="10 11" key="1">
    <citation type="submission" date="2016-10" db="EMBL/GenBank/DDBJ databases">
        <authorList>
            <person name="de Groot N.N."/>
        </authorList>
    </citation>
    <scope>NUCLEOTIDE SEQUENCE [LARGE SCALE GENOMIC DNA]</scope>
    <source>
        <strain evidence="10 11">DSM 6059</strain>
    </source>
</reference>
<dbReference type="GO" id="GO:1990961">
    <property type="term" value="P:xenobiotic detoxification by transmembrane export across the plasma membrane"/>
    <property type="evidence" value="ECO:0007669"/>
    <property type="project" value="InterPro"/>
</dbReference>
<feature type="transmembrane region" description="Helical" evidence="8">
    <location>
        <begin position="341"/>
        <end position="363"/>
    </location>
</feature>
<feature type="transmembrane region" description="Helical" evidence="8">
    <location>
        <begin position="369"/>
        <end position="387"/>
    </location>
</feature>
<protein>
    <recommendedName>
        <fullName evidence="8">Bcr/CflA family efflux transporter</fullName>
    </recommendedName>
</protein>
<keyword evidence="8" id="KW-0997">Cell inner membrane</keyword>
<dbReference type="CDD" id="cd17320">
    <property type="entry name" value="MFS_MdfA_MDR_like"/>
    <property type="match status" value="1"/>
</dbReference>
<dbReference type="PROSITE" id="PS50850">
    <property type="entry name" value="MFS"/>
    <property type="match status" value="1"/>
</dbReference>
<comment type="subcellular location">
    <subcellularLocation>
        <location evidence="8">Cell inner membrane</location>
        <topology evidence="8">Multi-pass membrane protein</topology>
    </subcellularLocation>
    <subcellularLocation>
        <location evidence="1">Cell membrane</location>
        <topology evidence="1">Multi-pass membrane protein</topology>
    </subcellularLocation>
</comment>
<dbReference type="SUPFAM" id="SSF103473">
    <property type="entry name" value="MFS general substrate transporter"/>
    <property type="match status" value="1"/>
</dbReference>
<keyword evidence="11" id="KW-1185">Reference proteome</keyword>
<feature type="transmembrane region" description="Helical" evidence="8">
    <location>
        <begin position="76"/>
        <end position="93"/>
    </location>
</feature>
<evidence type="ECO:0000256" key="4">
    <source>
        <dbReference type="ARBA" id="ARBA00022475"/>
    </source>
</evidence>
<feature type="transmembrane region" description="Helical" evidence="8">
    <location>
        <begin position="9"/>
        <end position="34"/>
    </location>
</feature>
<feature type="transmembrane region" description="Helical" evidence="8">
    <location>
        <begin position="134"/>
        <end position="158"/>
    </location>
</feature>
<dbReference type="EMBL" id="FOLO01000024">
    <property type="protein sequence ID" value="SFC94072.1"/>
    <property type="molecule type" value="Genomic_DNA"/>
</dbReference>
<keyword evidence="7 8" id="KW-0472">Membrane</keyword>
<evidence type="ECO:0000256" key="3">
    <source>
        <dbReference type="ARBA" id="ARBA00022448"/>
    </source>
</evidence>
<dbReference type="OrthoDB" id="9814303at2"/>
<keyword evidence="6 8" id="KW-1133">Transmembrane helix</keyword>
<keyword evidence="5 8" id="KW-0812">Transmembrane</keyword>
<feature type="transmembrane region" description="Helical" evidence="8">
    <location>
        <begin position="216"/>
        <end position="236"/>
    </location>
</feature>
<dbReference type="GO" id="GO:0042910">
    <property type="term" value="F:xenobiotic transmembrane transporter activity"/>
    <property type="evidence" value="ECO:0007669"/>
    <property type="project" value="InterPro"/>
</dbReference>
<dbReference type="InterPro" id="IPR011701">
    <property type="entry name" value="MFS"/>
</dbReference>
<comment type="similarity">
    <text evidence="2 8">Belongs to the major facilitator superfamily. Bcr/CmlA family.</text>
</comment>
<evidence type="ECO:0000256" key="7">
    <source>
        <dbReference type="ARBA" id="ARBA00023136"/>
    </source>
</evidence>
<sequence>MIKTFNTRLLLPLFASIVAITPLAIDMYLPAMLIMSQDFNTSISNIQISLSVYLAGYALGMLFFGPLADQFGRKKLAILGLSGFLVSSLILAFTRQIEVFFIFRAIQAFTGAAATVVVPGVIRYIYQKDTAKGMSYVSMIMMLAPLIAPTIGASLISYWHWSSIFFVLSAYSLIILLLVAKYFIEIPIFKSDKTGLGLFLDNYGAVFSNKKARLDIATSVLASFAFFCFLTSAPFIYLDYFEVPQSRFGFLFAFNVIALMLGNFLNTRLVPKVGSRKMLHYGLLLALISSSLLFTTSLYDSGLYYTIAALAPLMMSLGVMASNSDSLVLLRFEEKSGTATAVIGTLRFGVGALAGPLLALFWVKNTLPFSTLMLSAVILIILCQWKIKLNLSKEKLKKV</sequence>
<evidence type="ECO:0000256" key="5">
    <source>
        <dbReference type="ARBA" id="ARBA00022692"/>
    </source>
</evidence>
<feature type="domain" description="Major facilitator superfamily (MFS) profile" evidence="9">
    <location>
        <begin position="1"/>
        <end position="388"/>
    </location>
</feature>
<keyword evidence="4" id="KW-1003">Cell membrane</keyword>
<evidence type="ECO:0000313" key="11">
    <source>
        <dbReference type="Proteomes" id="UP000198862"/>
    </source>
</evidence>
<feature type="transmembrane region" description="Helical" evidence="8">
    <location>
        <begin position="302"/>
        <end position="321"/>
    </location>
</feature>
<accession>A0A1I1NA11</accession>
<feature type="transmembrane region" description="Helical" evidence="8">
    <location>
        <begin position="278"/>
        <end position="296"/>
    </location>
</feature>
<feature type="transmembrane region" description="Helical" evidence="8">
    <location>
        <begin position="248"/>
        <end position="266"/>
    </location>
</feature>
<evidence type="ECO:0000313" key="10">
    <source>
        <dbReference type="EMBL" id="SFC94072.1"/>
    </source>
</evidence>
<dbReference type="STRING" id="1123010.SAMN02745724_02981"/>
<dbReference type="Proteomes" id="UP000198862">
    <property type="component" value="Unassembled WGS sequence"/>
</dbReference>
<evidence type="ECO:0000256" key="8">
    <source>
        <dbReference type="RuleBase" id="RU365088"/>
    </source>
</evidence>
<evidence type="ECO:0000256" key="6">
    <source>
        <dbReference type="ARBA" id="ARBA00022989"/>
    </source>
</evidence>
<dbReference type="PANTHER" id="PTHR42718:SF9">
    <property type="entry name" value="MAJOR FACILITATOR SUPERFAMILY MULTIDRUG TRANSPORTER MFSC"/>
    <property type="match status" value="1"/>
</dbReference>
<dbReference type="PANTHER" id="PTHR42718">
    <property type="entry name" value="MAJOR FACILITATOR SUPERFAMILY MULTIDRUG TRANSPORTER MFSC"/>
    <property type="match status" value="1"/>
</dbReference>
<dbReference type="Pfam" id="PF07690">
    <property type="entry name" value="MFS_1"/>
    <property type="match status" value="1"/>
</dbReference>
<name>A0A1I1NA11_9GAMM</name>